<comment type="caution">
    <text evidence="1">The sequence shown here is derived from an EMBL/GenBank/DDBJ whole genome shotgun (WGS) entry which is preliminary data.</text>
</comment>
<dbReference type="InParanoid" id="U2EE79"/>
<gene>
    <name evidence="1" type="ORF">HLPCO_000600</name>
</gene>
<dbReference type="STRING" id="1033810.HLPCO_000600"/>
<dbReference type="SUPFAM" id="SSF74650">
    <property type="entry name" value="Galactose mutarotase-like"/>
    <property type="match status" value="1"/>
</dbReference>
<dbReference type="EC" id="5.1.3.3" evidence="1"/>
<accession>U2EE79</accession>
<evidence type="ECO:0000313" key="1">
    <source>
        <dbReference type="EMBL" id="ERJ13001.1"/>
    </source>
</evidence>
<dbReference type="RefSeq" id="WP_008826988.1">
    <property type="nucleotide sequence ID" value="NZ_AFNU02000002.1"/>
</dbReference>
<proteinExistence type="predicted"/>
<keyword evidence="2" id="KW-1185">Reference proteome</keyword>
<dbReference type="AlphaFoldDB" id="U2EE79"/>
<reference evidence="1 2" key="2">
    <citation type="journal article" date="2013" name="PLoS ONE">
        <title>INDIGO - INtegrated Data Warehouse of MIcrobial GenOmes with Examples from the Red Sea Extremophiles.</title>
        <authorList>
            <person name="Alam I."/>
            <person name="Antunes A."/>
            <person name="Kamau A.A."/>
            <person name="Ba Alawi W."/>
            <person name="Kalkatawi M."/>
            <person name="Stingl U."/>
            <person name="Bajic V.B."/>
        </authorList>
    </citation>
    <scope>NUCLEOTIDE SEQUENCE [LARGE SCALE GENOMIC DNA]</scope>
    <source>
        <strain evidence="1 2">SSD-17B</strain>
    </source>
</reference>
<dbReference type="CDD" id="cd09024">
    <property type="entry name" value="Aldose_epim_lacX"/>
    <property type="match status" value="1"/>
</dbReference>
<evidence type="ECO:0000313" key="2">
    <source>
        <dbReference type="Proteomes" id="UP000005707"/>
    </source>
</evidence>
<dbReference type="Pfam" id="PF01263">
    <property type="entry name" value="Aldose_epim"/>
    <property type="match status" value="1"/>
</dbReference>
<reference evidence="1 2" key="1">
    <citation type="journal article" date="2011" name="J. Bacteriol.">
        <title>Genome sequence of Haloplasma contractile, an unusual contractile bacterium from a deep-sea anoxic brine lake.</title>
        <authorList>
            <person name="Antunes A."/>
            <person name="Alam I."/>
            <person name="El Dorry H."/>
            <person name="Siam R."/>
            <person name="Robertson A."/>
            <person name="Bajic V.B."/>
            <person name="Stingl U."/>
        </authorList>
    </citation>
    <scope>NUCLEOTIDE SEQUENCE [LARGE SCALE GENOMIC DNA]</scope>
    <source>
        <strain evidence="1 2">SSD-17B</strain>
    </source>
</reference>
<dbReference type="InterPro" id="IPR008183">
    <property type="entry name" value="Aldose_1/G6P_1-epimerase"/>
</dbReference>
<dbReference type="InterPro" id="IPR037481">
    <property type="entry name" value="LacX"/>
</dbReference>
<protein>
    <submittedName>
        <fullName evidence="1">Aldose 1-epimerase protein</fullName>
        <ecNumber evidence="1">5.1.3.3</ecNumber>
    </submittedName>
</protein>
<dbReference type="InterPro" id="IPR014718">
    <property type="entry name" value="GH-type_carb-bd"/>
</dbReference>
<keyword evidence="1" id="KW-0413">Isomerase</keyword>
<dbReference type="GO" id="GO:0005975">
    <property type="term" value="P:carbohydrate metabolic process"/>
    <property type="evidence" value="ECO:0007669"/>
    <property type="project" value="InterPro"/>
</dbReference>
<dbReference type="GO" id="GO:0030246">
    <property type="term" value="F:carbohydrate binding"/>
    <property type="evidence" value="ECO:0007669"/>
    <property type="project" value="InterPro"/>
</dbReference>
<dbReference type="PANTHER" id="PTHR11122">
    <property type="entry name" value="APOSPORY-ASSOCIATED PROTEIN C-RELATED"/>
    <property type="match status" value="1"/>
</dbReference>
<sequence length="290" mass="33791">MITLENKKISVNISKNGAELMSLYHKVKQREYLWQGDSQFWQRRSPVLFPIVGRLAENSYYVNGTRYMMTQHGFARDHVFDVIEHKENEASFILRSSEESLKQYPFLFSLIITYRLNDNELLVKWKIMNEDDEIMYFQIGAHPAFNVGDASNRLEDYHLHFGKDVTLETKLLDPSTGLVTKGTKQVALNTSRLNLNYDLFKQDALILEGINRVTLQSNNQNHYVEMIFDSFPLLGIWTPIHKEKTPFICLEPWYGLADTVTVPRELKEKAYINKLKSGETFDAYYTIKIG</sequence>
<organism evidence="1 2">
    <name type="scientific">Haloplasma contractile SSD-17B</name>
    <dbReference type="NCBI Taxonomy" id="1033810"/>
    <lineage>
        <taxon>Bacteria</taxon>
        <taxon>Bacillati</taxon>
        <taxon>Mycoplasmatota</taxon>
        <taxon>Mollicutes</taxon>
        <taxon>Haloplasmatales</taxon>
        <taxon>Haloplasmataceae</taxon>
        <taxon>Haloplasma</taxon>
    </lineage>
</organism>
<dbReference type="eggNOG" id="COG2017">
    <property type="taxonomic scope" value="Bacteria"/>
</dbReference>
<dbReference type="Gene3D" id="2.70.98.10">
    <property type="match status" value="1"/>
</dbReference>
<dbReference type="EMBL" id="AFNU02000002">
    <property type="protein sequence ID" value="ERJ13001.1"/>
    <property type="molecule type" value="Genomic_DNA"/>
</dbReference>
<name>U2EE79_9MOLU</name>
<dbReference type="InterPro" id="IPR011013">
    <property type="entry name" value="Gal_mutarotase_sf_dom"/>
</dbReference>
<dbReference type="Proteomes" id="UP000005707">
    <property type="component" value="Unassembled WGS sequence"/>
</dbReference>
<dbReference type="PANTHER" id="PTHR11122:SF13">
    <property type="entry name" value="GLUCOSE-6-PHOSPHATE 1-EPIMERASE"/>
    <property type="match status" value="1"/>
</dbReference>
<dbReference type="OrthoDB" id="9795355at2"/>
<dbReference type="GO" id="GO:0004034">
    <property type="term" value="F:aldose 1-epimerase activity"/>
    <property type="evidence" value="ECO:0007669"/>
    <property type="project" value="UniProtKB-EC"/>
</dbReference>